<evidence type="ECO:0000256" key="1">
    <source>
        <dbReference type="SAM" id="MobiDB-lite"/>
    </source>
</evidence>
<dbReference type="PaxDb" id="39947-A0A0P0WP54"/>
<gene>
    <name evidence="2" type="ordered locus">Os05g0492400</name>
    <name evidence="2" type="ORF">OSNPB_050492400</name>
</gene>
<name>A0A0P0WP54_ORYSJ</name>
<dbReference type="InParanoid" id="A0A0P0WP54"/>
<proteinExistence type="predicted"/>
<keyword evidence="3" id="KW-1185">Reference proteome</keyword>
<sequence length="88" mass="9956">MAVMATMVVATMSPDQKPWSLLKSRPSRTARPSEKPHLAARGHQPPHDHLDLGGRQAAASECADNREQQLRWTLGRRRMRSMEEEIQA</sequence>
<dbReference type="AlphaFoldDB" id="A0A0P0WP54"/>
<evidence type="ECO:0000313" key="3">
    <source>
        <dbReference type="Proteomes" id="UP000059680"/>
    </source>
</evidence>
<evidence type="ECO:0000313" key="2">
    <source>
        <dbReference type="EMBL" id="BAS94674.1"/>
    </source>
</evidence>
<reference evidence="3" key="1">
    <citation type="journal article" date="2005" name="Nature">
        <title>The map-based sequence of the rice genome.</title>
        <authorList>
            <consortium name="International rice genome sequencing project (IRGSP)"/>
            <person name="Matsumoto T."/>
            <person name="Wu J."/>
            <person name="Kanamori H."/>
            <person name="Katayose Y."/>
            <person name="Fujisawa M."/>
            <person name="Namiki N."/>
            <person name="Mizuno H."/>
            <person name="Yamamoto K."/>
            <person name="Antonio B.A."/>
            <person name="Baba T."/>
            <person name="Sakata K."/>
            <person name="Nagamura Y."/>
            <person name="Aoki H."/>
            <person name="Arikawa K."/>
            <person name="Arita K."/>
            <person name="Bito T."/>
            <person name="Chiden Y."/>
            <person name="Fujitsuka N."/>
            <person name="Fukunaka R."/>
            <person name="Hamada M."/>
            <person name="Harada C."/>
            <person name="Hayashi A."/>
            <person name="Hijishita S."/>
            <person name="Honda M."/>
            <person name="Hosokawa S."/>
            <person name="Ichikawa Y."/>
            <person name="Idonuma A."/>
            <person name="Iijima M."/>
            <person name="Ikeda M."/>
            <person name="Ikeno M."/>
            <person name="Ito K."/>
            <person name="Ito S."/>
            <person name="Ito T."/>
            <person name="Ito Y."/>
            <person name="Ito Y."/>
            <person name="Iwabuchi A."/>
            <person name="Kamiya K."/>
            <person name="Karasawa W."/>
            <person name="Kurita K."/>
            <person name="Katagiri S."/>
            <person name="Kikuta A."/>
            <person name="Kobayashi H."/>
            <person name="Kobayashi N."/>
            <person name="Machita K."/>
            <person name="Maehara T."/>
            <person name="Masukawa M."/>
            <person name="Mizubayashi T."/>
            <person name="Mukai Y."/>
            <person name="Nagasaki H."/>
            <person name="Nagata Y."/>
            <person name="Naito S."/>
            <person name="Nakashima M."/>
            <person name="Nakama Y."/>
            <person name="Nakamichi Y."/>
            <person name="Nakamura M."/>
            <person name="Meguro A."/>
            <person name="Negishi M."/>
            <person name="Ohta I."/>
            <person name="Ohta T."/>
            <person name="Okamoto M."/>
            <person name="Ono N."/>
            <person name="Saji S."/>
            <person name="Sakaguchi M."/>
            <person name="Sakai K."/>
            <person name="Shibata M."/>
            <person name="Shimokawa T."/>
            <person name="Song J."/>
            <person name="Takazaki Y."/>
            <person name="Terasawa K."/>
            <person name="Tsugane M."/>
            <person name="Tsuji K."/>
            <person name="Ueda S."/>
            <person name="Waki K."/>
            <person name="Yamagata H."/>
            <person name="Yamamoto M."/>
            <person name="Yamamoto S."/>
            <person name="Yamane H."/>
            <person name="Yoshiki S."/>
            <person name="Yoshihara R."/>
            <person name="Yukawa K."/>
            <person name="Zhong H."/>
            <person name="Yano M."/>
            <person name="Yuan Q."/>
            <person name="Ouyang S."/>
            <person name="Liu J."/>
            <person name="Jones K.M."/>
            <person name="Gansberger K."/>
            <person name="Moffat K."/>
            <person name="Hill J."/>
            <person name="Bera J."/>
            <person name="Fadrosh D."/>
            <person name="Jin S."/>
            <person name="Johri S."/>
            <person name="Kim M."/>
            <person name="Overton L."/>
            <person name="Reardon M."/>
            <person name="Tsitrin T."/>
            <person name="Vuong H."/>
            <person name="Weaver B."/>
            <person name="Ciecko A."/>
            <person name="Tallon L."/>
            <person name="Jackson J."/>
            <person name="Pai G."/>
            <person name="Aken S.V."/>
            <person name="Utterback T."/>
            <person name="Reidmuller S."/>
            <person name="Feldblyum T."/>
            <person name="Hsiao J."/>
            <person name="Zismann V."/>
            <person name="Iobst S."/>
            <person name="de Vazeille A.R."/>
            <person name="Buell C.R."/>
            <person name="Ying K."/>
            <person name="Li Y."/>
            <person name="Lu T."/>
            <person name="Huang Y."/>
            <person name="Zhao Q."/>
            <person name="Feng Q."/>
            <person name="Zhang L."/>
            <person name="Zhu J."/>
            <person name="Weng Q."/>
            <person name="Mu J."/>
            <person name="Lu Y."/>
            <person name="Fan D."/>
            <person name="Liu Y."/>
            <person name="Guan J."/>
            <person name="Zhang Y."/>
            <person name="Yu S."/>
            <person name="Liu X."/>
            <person name="Zhang Y."/>
            <person name="Hong G."/>
            <person name="Han B."/>
            <person name="Choisne N."/>
            <person name="Demange N."/>
            <person name="Orjeda G."/>
            <person name="Samain S."/>
            <person name="Cattolico L."/>
            <person name="Pelletier E."/>
            <person name="Couloux A."/>
            <person name="Segurens B."/>
            <person name="Wincker P."/>
            <person name="D'Hont A."/>
            <person name="Scarpelli C."/>
            <person name="Weissenbach J."/>
            <person name="Salanoubat M."/>
            <person name="Quetier F."/>
            <person name="Yu Y."/>
            <person name="Kim H.R."/>
            <person name="Rambo T."/>
            <person name="Currie J."/>
            <person name="Collura K."/>
            <person name="Luo M."/>
            <person name="Yang T."/>
            <person name="Ammiraju J.S.S."/>
            <person name="Engler F."/>
            <person name="Soderlund C."/>
            <person name="Wing R.A."/>
            <person name="Palmer L.E."/>
            <person name="de la Bastide M."/>
            <person name="Spiegel L."/>
            <person name="Nascimento L."/>
            <person name="Zutavern T."/>
            <person name="O'Shaughnessy A."/>
            <person name="Dike S."/>
            <person name="Dedhia N."/>
            <person name="Preston R."/>
            <person name="Balija V."/>
            <person name="McCombie W.R."/>
            <person name="Chow T."/>
            <person name="Chen H."/>
            <person name="Chung M."/>
            <person name="Chen C."/>
            <person name="Shaw J."/>
            <person name="Wu H."/>
            <person name="Hsiao K."/>
            <person name="Chao Y."/>
            <person name="Chu M."/>
            <person name="Cheng C."/>
            <person name="Hour A."/>
            <person name="Lee P."/>
            <person name="Lin S."/>
            <person name="Lin Y."/>
            <person name="Liou J."/>
            <person name="Liu S."/>
            <person name="Hsing Y."/>
            <person name="Raghuvanshi S."/>
            <person name="Mohanty A."/>
            <person name="Bharti A.K."/>
            <person name="Gaur A."/>
            <person name="Gupta V."/>
            <person name="Kumar D."/>
            <person name="Ravi V."/>
            <person name="Vij S."/>
            <person name="Kapur A."/>
            <person name="Khurana P."/>
            <person name="Khurana P."/>
            <person name="Khurana J.P."/>
            <person name="Tyagi A.K."/>
            <person name="Gaikwad K."/>
            <person name="Singh A."/>
            <person name="Dalal V."/>
            <person name="Srivastava S."/>
            <person name="Dixit A."/>
            <person name="Pal A.K."/>
            <person name="Ghazi I.A."/>
            <person name="Yadav M."/>
            <person name="Pandit A."/>
            <person name="Bhargava A."/>
            <person name="Sureshbabu K."/>
            <person name="Batra K."/>
            <person name="Sharma T.R."/>
            <person name="Mohapatra T."/>
            <person name="Singh N.K."/>
            <person name="Messing J."/>
            <person name="Nelson A.B."/>
            <person name="Fuks G."/>
            <person name="Kavchok S."/>
            <person name="Keizer G."/>
            <person name="Linton E."/>
            <person name="Llaca V."/>
            <person name="Song R."/>
            <person name="Tanyolac B."/>
            <person name="Young S."/>
            <person name="Ho-Il K."/>
            <person name="Hahn J.H."/>
            <person name="Sangsakoo G."/>
            <person name="Vanavichit A."/>
            <person name="de Mattos Luiz.A.T."/>
            <person name="Zimmer P.D."/>
            <person name="Malone G."/>
            <person name="Dellagostin O."/>
            <person name="de Oliveira A.C."/>
            <person name="Bevan M."/>
            <person name="Bancroft I."/>
            <person name="Minx P."/>
            <person name="Cordum H."/>
            <person name="Wilson R."/>
            <person name="Cheng Z."/>
            <person name="Jin W."/>
            <person name="Jiang J."/>
            <person name="Leong S.A."/>
            <person name="Iwama H."/>
            <person name="Gojobori T."/>
            <person name="Itoh T."/>
            <person name="Niimura Y."/>
            <person name="Fujii Y."/>
            <person name="Habara T."/>
            <person name="Sakai H."/>
            <person name="Sato Y."/>
            <person name="Wilson G."/>
            <person name="Kumar K."/>
            <person name="McCouch S."/>
            <person name="Juretic N."/>
            <person name="Hoen D."/>
            <person name="Wright S."/>
            <person name="Bruskiewich R."/>
            <person name="Bureau T."/>
            <person name="Miyao A."/>
            <person name="Hirochika H."/>
            <person name="Nishikawa T."/>
            <person name="Kadowaki K."/>
            <person name="Sugiura M."/>
            <person name="Burr B."/>
            <person name="Sasaki T."/>
        </authorList>
    </citation>
    <scope>NUCLEOTIDE SEQUENCE [LARGE SCALE GENOMIC DNA]</scope>
    <source>
        <strain evidence="3">cv. Nipponbare</strain>
    </source>
</reference>
<reference evidence="2 3" key="2">
    <citation type="journal article" date="2013" name="Plant Cell Physiol.">
        <title>Rice Annotation Project Database (RAP-DB): an integrative and interactive database for rice genomics.</title>
        <authorList>
            <person name="Sakai H."/>
            <person name="Lee S.S."/>
            <person name="Tanaka T."/>
            <person name="Numa H."/>
            <person name="Kim J."/>
            <person name="Kawahara Y."/>
            <person name="Wakimoto H."/>
            <person name="Yang C.C."/>
            <person name="Iwamoto M."/>
            <person name="Abe T."/>
            <person name="Yamada Y."/>
            <person name="Muto A."/>
            <person name="Inokuchi H."/>
            <person name="Ikemura T."/>
            <person name="Matsumoto T."/>
            <person name="Sasaki T."/>
            <person name="Itoh T."/>
        </authorList>
    </citation>
    <scope>NUCLEOTIDE SEQUENCE [LARGE SCALE GENOMIC DNA]</scope>
    <source>
        <strain evidence="3">cv. Nipponbare</strain>
    </source>
</reference>
<organism evidence="2 3">
    <name type="scientific">Oryza sativa subsp. japonica</name>
    <name type="common">Rice</name>
    <dbReference type="NCBI Taxonomy" id="39947"/>
    <lineage>
        <taxon>Eukaryota</taxon>
        <taxon>Viridiplantae</taxon>
        <taxon>Streptophyta</taxon>
        <taxon>Embryophyta</taxon>
        <taxon>Tracheophyta</taxon>
        <taxon>Spermatophyta</taxon>
        <taxon>Magnoliopsida</taxon>
        <taxon>Liliopsida</taxon>
        <taxon>Poales</taxon>
        <taxon>Poaceae</taxon>
        <taxon>BOP clade</taxon>
        <taxon>Oryzoideae</taxon>
        <taxon>Oryzeae</taxon>
        <taxon>Oryzinae</taxon>
        <taxon>Oryza</taxon>
        <taxon>Oryza sativa</taxon>
    </lineage>
</organism>
<protein>
    <submittedName>
        <fullName evidence="2">Os05g0492400 protein</fullName>
    </submittedName>
</protein>
<dbReference type="EMBL" id="AP014961">
    <property type="protein sequence ID" value="BAS94674.1"/>
    <property type="molecule type" value="Genomic_DNA"/>
</dbReference>
<dbReference type="Proteomes" id="UP000059680">
    <property type="component" value="Chromosome 5"/>
</dbReference>
<feature type="region of interest" description="Disordered" evidence="1">
    <location>
        <begin position="12"/>
        <end position="66"/>
    </location>
</feature>
<reference evidence="2 3" key="3">
    <citation type="journal article" date="2013" name="Rice">
        <title>Improvement of the Oryza sativa Nipponbare reference genome using next generation sequence and optical map data.</title>
        <authorList>
            <person name="Kawahara Y."/>
            <person name="de la Bastide M."/>
            <person name="Hamilton J.P."/>
            <person name="Kanamori H."/>
            <person name="McCombie W.R."/>
            <person name="Ouyang S."/>
            <person name="Schwartz D.C."/>
            <person name="Tanaka T."/>
            <person name="Wu J."/>
            <person name="Zhou S."/>
            <person name="Childs K.L."/>
            <person name="Davidson R.M."/>
            <person name="Lin H."/>
            <person name="Quesada-Ocampo L."/>
            <person name="Vaillancourt B."/>
            <person name="Sakai H."/>
            <person name="Lee S.S."/>
            <person name="Kim J."/>
            <person name="Numa H."/>
            <person name="Itoh T."/>
            <person name="Buell C.R."/>
            <person name="Matsumoto T."/>
        </authorList>
    </citation>
    <scope>NUCLEOTIDE SEQUENCE [LARGE SCALE GENOMIC DNA]</scope>
    <source>
        <strain evidence="3">cv. Nipponbare</strain>
    </source>
</reference>
<accession>A0A0P0WP54</accession>